<dbReference type="EMBL" id="FNOK01000113">
    <property type="protein sequence ID" value="SDZ58036.1"/>
    <property type="molecule type" value="Genomic_DNA"/>
</dbReference>
<evidence type="ECO:0000313" key="3">
    <source>
        <dbReference type="Proteomes" id="UP000199529"/>
    </source>
</evidence>
<name>A0A1H3U6D2_9PSEU</name>
<accession>A0A1H3U6D2</accession>
<organism evidence="2 3">
    <name type="scientific">Saccharopolyspora shandongensis</name>
    <dbReference type="NCBI Taxonomy" id="418495"/>
    <lineage>
        <taxon>Bacteria</taxon>
        <taxon>Bacillati</taxon>
        <taxon>Actinomycetota</taxon>
        <taxon>Actinomycetes</taxon>
        <taxon>Pseudonocardiales</taxon>
        <taxon>Pseudonocardiaceae</taxon>
        <taxon>Saccharopolyspora</taxon>
    </lineage>
</organism>
<keyword evidence="1" id="KW-0732">Signal</keyword>
<protein>
    <submittedName>
        <fullName evidence="2">Uncharacterized protein</fullName>
    </submittedName>
</protein>
<sequence length="149" mass="16388">MTLSRTARAAVFLCCTALAFPLMPQAAGAEEASPGTTSREASLSWSPHVYGDDCTIWKDNGWFKWELPDNAPPDLRIYFYPNRATGHTSRLASDRYVELPRATTWYVFFSDGKYTTEQTIVTLGKEAFPGPCQTSVGHNGPSGSSWPSS</sequence>
<keyword evidence="3" id="KW-1185">Reference proteome</keyword>
<proteinExistence type="predicted"/>
<dbReference type="AlphaFoldDB" id="A0A1H3U6D2"/>
<evidence type="ECO:0000313" key="2">
    <source>
        <dbReference type="EMBL" id="SDZ58036.1"/>
    </source>
</evidence>
<feature type="chain" id="PRO_5038402963" evidence="1">
    <location>
        <begin position="20"/>
        <end position="149"/>
    </location>
</feature>
<gene>
    <name evidence="2" type="ORF">SAMN05216215_11137</name>
</gene>
<evidence type="ECO:0000256" key="1">
    <source>
        <dbReference type="SAM" id="SignalP"/>
    </source>
</evidence>
<reference evidence="3" key="1">
    <citation type="submission" date="2016-10" db="EMBL/GenBank/DDBJ databases">
        <authorList>
            <person name="Varghese N."/>
            <person name="Submissions S."/>
        </authorList>
    </citation>
    <scope>NUCLEOTIDE SEQUENCE [LARGE SCALE GENOMIC DNA]</scope>
    <source>
        <strain evidence="3">CGMCC 4.3530</strain>
    </source>
</reference>
<feature type="signal peptide" evidence="1">
    <location>
        <begin position="1"/>
        <end position="19"/>
    </location>
</feature>
<dbReference type="Proteomes" id="UP000199529">
    <property type="component" value="Unassembled WGS sequence"/>
</dbReference>